<gene>
    <name evidence="8" type="ORF">M3I19_03455</name>
</gene>
<dbReference type="PANTHER" id="PTHR48069:SF3">
    <property type="entry name" value="DIHYDROFOLATE REDUCTASE"/>
    <property type="match status" value="1"/>
</dbReference>
<dbReference type="CDD" id="cd00209">
    <property type="entry name" value="DHFR"/>
    <property type="match status" value="1"/>
</dbReference>
<evidence type="ECO:0000256" key="6">
    <source>
        <dbReference type="ARBA" id="ARBA00023002"/>
    </source>
</evidence>
<dbReference type="PRINTS" id="PR00070">
    <property type="entry name" value="DHFR"/>
</dbReference>
<dbReference type="EC" id="1.5.1.3" evidence="3"/>
<proteinExistence type="inferred from homology"/>
<evidence type="ECO:0000313" key="9">
    <source>
        <dbReference type="Proteomes" id="UP000831562"/>
    </source>
</evidence>
<comment type="pathway">
    <text evidence="1">Cofactor biosynthesis; tetrahydrofolate biosynthesis; 5,6,7,8-tetrahydrofolate from 7,8-dihydrofolate: step 1/1.</text>
</comment>
<evidence type="ECO:0000256" key="1">
    <source>
        <dbReference type="ARBA" id="ARBA00004903"/>
    </source>
</evidence>
<evidence type="ECO:0000256" key="2">
    <source>
        <dbReference type="ARBA" id="ARBA00009539"/>
    </source>
</evidence>
<feature type="domain" description="DHFR" evidence="7">
    <location>
        <begin position="1"/>
        <end position="161"/>
    </location>
</feature>
<dbReference type="Gene3D" id="3.40.430.10">
    <property type="entry name" value="Dihydrofolate Reductase, subunit A"/>
    <property type="match status" value="1"/>
</dbReference>
<accession>A0A9E7DCK0</accession>
<dbReference type="PROSITE" id="PS51330">
    <property type="entry name" value="DHFR_2"/>
    <property type="match status" value="1"/>
</dbReference>
<protein>
    <recommendedName>
        <fullName evidence="3">dihydrofolate reductase</fullName>
        <ecNumber evidence="3">1.5.1.3</ecNumber>
    </recommendedName>
</protein>
<sequence length="162" mass="17959">MNAIVSVTRNWGIGCDGDLLIPNKADMKYFVEHTRGCTVVMGRKTLESFPGGPLKGRRNIVISRNADYQVEGVEVVSSAEEALRLVADEVPEKVWLIGGASIYRALLDKCSYAYITKHDTVVEADTYFPNLDEDPAWKVCNEEDGGVTPEGIAFKFVTYKHV</sequence>
<dbReference type="PANTHER" id="PTHR48069">
    <property type="entry name" value="DIHYDROFOLATE REDUCTASE"/>
    <property type="match status" value="1"/>
</dbReference>
<dbReference type="InterPro" id="IPR001796">
    <property type="entry name" value="DHFR_dom"/>
</dbReference>
<evidence type="ECO:0000313" key="8">
    <source>
        <dbReference type="EMBL" id="UQF78730.1"/>
    </source>
</evidence>
<dbReference type="GO" id="GO:0046654">
    <property type="term" value="P:tetrahydrofolate biosynthetic process"/>
    <property type="evidence" value="ECO:0007669"/>
    <property type="project" value="InterPro"/>
</dbReference>
<keyword evidence="4" id="KW-0554">One-carbon metabolism</keyword>
<evidence type="ECO:0000259" key="7">
    <source>
        <dbReference type="PROSITE" id="PS51330"/>
    </source>
</evidence>
<dbReference type="AlphaFoldDB" id="A0A9E7DCK0"/>
<evidence type="ECO:0000256" key="3">
    <source>
        <dbReference type="ARBA" id="ARBA00012856"/>
    </source>
</evidence>
<keyword evidence="5" id="KW-0521">NADP</keyword>
<dbReference type="EMBL" id="CP097092">
    <property type="protein sequence ID" value="UQF78730.1"/>
    <property type="molecule type" value="Genomic_DNA"/>
</dbReference>
<dbReference type="Proteomes" id="UP000831562">
    <property type="component" value="Chromosome"/>
</dbReference>
<reference evidence="8" key="1">
    <citation type="submission" date="2022-05" db="EMBL/GenBank/DDBJ databases">
        <title>Using nanopore sequencing to obtain complete genomes from saliva samples.</title>
        <authorList>
            <person name="Baker J.L."/>
        </authorList>
    </citation>
    <scope>NUCLEOTIDE SEQUENCE</scope>
    <source>
        <strain evidence="8">JCVI-JB-Lp32</strain>
    </source>
</reference>
<dbReference type="GO" id="GO:0006730">
    <property type="term" value="P:one-carbon metabolic process"/>
    <property type="evidence" value="ECO:0007669"/>
    <property type="project" value="UniProtKB-KW"/>
</dbReference>
<evidence type="ECO:0000256" key="4">
    <source>
        <dbReference type="ARBA" id="ARBA00022563"/>
    </source>
</evidence>
<dbReference type="GO" id="GO:0046655">
    <property type="term" value="P:folic acid metabolic process"/>
    <property type="evidence" value="ECO:0007669"/>
    <property type="project" value="TreeGrafter"/>
</dbReference>
<dbReference type="Pfam" id="PF00186">
    <property type="entry name" value="DHFR_1"/>
    <property type="match status" value="1"/>
</dbReference>
<dbReference type="SUPFAM" id="SSF53597">
    <property type="entry name" value="Dihydrofolate reductase-like"/>
    <property type="match status" value="1"/>
</dbReference>
<evidence type="ECO:0000256" key="5">
    <source>
        <dbReference type="ARBA" id="ARBA00022857"/>
    </source>
</evidence>
<name>A0A9E7DCK0_9ACTN</name>
<dbReference type="GO" id="GO:0004146">
    <property type="term" value="F:dihydrofolate reductase activity"/>
    <property type="evidence" value="ECO:0007669"/>
    <property type="project" value="UniProtKB-EC"/>
</dbReference>
<dbReference type="GO" id="GO:0046452">
    <property type="term" value="P:dihydrofolate metabolic process"/>
    <property type="evidence" value="ECO:0007669"/>
    <property type="project" value="TreeGrafter"/>
</dbReference>
<comment type="similarity">
    <text evidence="2">Belongs to the dihydrofolate reductase family.</text>
</comment>
<dbReference type="InterPro" id="IPR012259">
    <property type="entry name" value="DHFR"/>
</dbReference>
<dbReference type="InterPro" id="IPR024072">
    <property type="entry name" value="DHFR-like_dom_sf"/>
</dbReference>
<organism evidence="8 9">
    <name type="scientific">Lancefieldella parvula</name>
    <dbReference type="NCBI Taxonomy" id="1382"/>
    <lineage>
        <taxon>Bacteria</taxon>
        <taxon>Bacillati</taxon>
        <taxon>Actinomycetota</taxon>
        <taxon>Coriobacteriia</taxon>
        <taxon>Coriobacteriales</taxon>
        <taxon>Atopobiaceae</taxon>
        <taxon>Lancefieldella</taxon>
    </lineage>
</organism>
<keyword evidence="6" id="KW-0560">Oxidoreductase</keyword>
<dbReference type="GO" id="GO:0050661">
    <property type="term" value="F:NADP binding"/>
    <property type="evidence" value="ECO:0007669"/>
    <property type="project" value="InterPro"/>
</dbReference>